<accession>A0A944GST5</accession>
<dbReference type="SMART" id="SM00895">
    <property type="entry name" value="FCD"/>
    <property type="match status" value="1"/>
</dbReference>
<dbReference type="Pfam" id="PF07729">
    <property type="entry name" value="FCD"/>
    <property type="match status" value="1"/>
</dbReference>
<dbReference type="InterPro" id="IPR000524">
    <property type="entry name" value="Tscrpt_reg_HTH_GntR"/>
</dbReference>
<dbReference type="PROSITE" id="PS50949">
    <property type="entry name" value="HTH_GNTR"/>
    <property type="match status" value="1"/>
</dbReference>
<dbReference type="Gene3D" id="1.10.10.10">
    <property type="entry name" value="Winged helix-like DNA-binding domain superfamily/Winged helix DNA-binding domain"/>
    <property type="match status" value="1"/>
</dbReference>
<keyword evidence="3" id="KW-0804">Transcription</keyword>
<keyword evidence="1" id="KW-0805">Transcription regulation</keyword>
<protein>
    <submittedName>
        <fullName evidence="5">FadR family transcriptional regulator</fullName>
    </submittedName>
</protein>
<evidence type="ECO:0000313" key="5">
    <source>
        <dbReference type="EMBL" id="MBS8260664.1"/>
    </source>
</evidence>
<dbReference type="InterPro" id="IPR036390">
    <property type="entry name" value="WH_DNA-bd_sf"/>
</dbReference>
<dbReference type="AlphaFoldDB" id="A0A944GST5"/>
<dbReference type="Proteomes" id="UP000705379">
    <property type="component" value="Unassembled WGS sequence"/>
</dbReference>
<evidence type="ECO:0000256" key="3">
    <source>
        <dbReference type="ARBA" id="ARBA00023163"/>
    </source>
</evidence>
<gene>
    <name evidence="5" type="ORF">DYI23_10580</name>
</gene>
<dbReference type="SMART" id="SM00345">
    <property type="entry name" value="HTH_GNTR"/>
    <property type="match status" value="1"/>
</dbReference>
<evidence type="ECO:0000313" key="6">
    <source>
        <dbReference type="Proteomes" id="UP000705379"/>
    </source>
</evidence>
<dbReference type="InterPro" id="IPR011711">
    <property type="entry name" value="GntR_C"/>
</dbReference>
<dbReference type="PRINTS" id="PR00035">
    <property type="entry name" value="HTHGNTR"/>
</dbReference>
<dbReference type="RefSeq" id="WP_213216162.1">
    <property type="nucleotide sequence ID" value="NZ_QTKU01000002.1"/>
</dbReference>
<dbReference type="PANTHER" id="PTHR43537:SF5">
    <property type="entry name" value="UXU OPERON TRANSCRIPTIONAL REGULATOR"/>
    <property type="match status" value="1"/>
</dbReference>
<keyword evidence="2" id="KW-0238">DNA-binding</keyword>
<reference evidence="5" key="1">
    <citation type="submission" date="2018-08" db="EMBL/GenBank/DDBJ databases">
        <authorList>
            <person name="Jin W."/>
            <person name="Wang H."/>
            <person name="Yang Y."/>
            <person name="Li M."/>
            <person name="Liu J."/>
        </authorList>
    </citation>
    <scope>NUCLEOTIDE SEQUENCE</scope>
    <source>
        <strain evidence="5">AESS21</strain>
    </source>
</reference>
<feature type="domain" description="HTH gntR-type" evidence="4">
    <location>
        <begin position="1"/>
        <end position="69"/>
    </location>
</feature>
<dbReference type="GO" id="GO:0003700">
    <property type="term" value="F:DNA-binding transcription factor activity"/>
    <property type="evidence" value="ECO:0007669"/>
    <property type="project" value="InterPro"/>
</dbReference>
<dbReference type="SUPFAM" id="SSF46785">
    <property type="entry name" value="Winged helix' DNA-binding domain"/>
    <property type="match status" value="1"/>
</dbReference>
<evidence type="ECO:0000256" key="2">
    <source>
        <dbReference type="ARBA" id="ARBA00023125"/>
    </source>
</evidence>
<dbReference type="InterPro" id="IPR036388">
    <property type="entry name" value="WH-like_DNA-bd_sf"/>
</dbReference>
<comment type="caution">
    <text evidence="5">The sequence shown here is derived from an EMBL/GenBank/DDBJ whole genome shotgun (WGS) entry which is preliminary data.</text>
</comment>
<dbReference type="CDD" id="cd07377">
    <property type="entry name" value="WHTH_GntR"/>
    <property type="match status" value="1"/>
</dbReference>
<sequence>MTAENGALVQLKAYIGQSSAGPGDRIPAERVLCKELGISRGELRRAIAVLEAEGRVWRHVGRGTFVSDGMGMVEEPSVSEIAKKTTLRDVMKARLLLEPMLAGLAAEEANLEQMEAMSANIQQSRKAETWREYEASDNRFHRLLAQATQNVPLLAMFDQLNSLRRTVVWGRLRQRAGHPPADHHSFAEHQSIVDAIRDRDAAKARAEMHAHLTSVSNRLFEA</sequence>
<dbReference type="InterPro" id="IPR008920">
    <property type="entry name" value="TF_FadR/GntR_C"/>
</dbReference>
<dbReference type="EMBL" id="QTKU01000002">
    <property type="protein sequence ID" value="MBS8260664.1"/>
    <property type="molecule type" value="Genomic_DNA"/>
</dbReference>
<evidence type="ECO:0000256" key="1">
    <source>
        <dbReference type="ARBA" id="ARBA00023015"/>
    </source>
</evidence>
<evidence type="ECO:0000259" key="4">
    <source>
        <dbReference type="PROSITE" id="PS50949"/>
    </source>
</evidence>
<organism evidence="5 6">
    <name type="scientific">Roseibium polysiphoniae</name>
    <dbReference type="NCBI Taxonomy" id="2571221"/>
    <lineage>
        <taxon>Bacteria</taxon>
        <taxon>Pseudomonadati</taxon>
        <taxon>Pseudomonadota</taxon>
        <taxon>Alphaproteobacteria</taxon>
        <taxon>Hyphomicrobiales</taxon>
        <taxon>Stappiaceae</taxon>
        <taxon>Roseibium</taxon>
    </lineage>
</organism>
<proteinExistence type="predicted"/>
<name>A0A944GST5_9HYPH</name>
<dbReference type="GO" id="GO:0003677">
    <property type="term" value="F:DNA binding"/>
    <property type="evidence" value="ECO:0007669"/>
    <property type="project" value="UniProtKB-KW"/>
</dbReference>
<dbReference type="Pfam" id="PF00392">
    <property type="entry name" value="GntR"/>
    <property type="match status" value="1"/>
</dbReference>
<dbReference type="Gene3D" id="1.20.120.530">
    <property type="entry name" value="GntR ligand-binding domain-like"/>
    <property type="match status" value="1"/>
</dbReference>
<dbReference type="SUPFAM" id="SSF48008">
    <property type="entry name" value="GntR ligand-binding domain-like"/>
    <property type="match status" value="1"/>
</dbReference>
<dbReference type="PANTHER" id="PTHR43537">
    <property type="entry name" value="TRANSCRIPTIONAL REGULATOR, GNTR FAMILY"/>
    <property type="match status" value="1"/>
</dbReference>
<reference evidence="5" key="2">
    <citation type="journal article" date="2021" name="Microorganisms">
        <title>Bacterial Dimethylsulfoniopropionate Biosynthesis in the East China Sea.</title>
        <authorList>
            <person name="Liu J."/>
            <person name="Zhang Y."/>
            <person name="Liu J."/>
            <person name="Zhong H."/>
            <person name="Williams B.T."/>
            <person name="Zheng Y."/>
            <person name="Curson A.R.J."/>
            <person name="Sun C."/>
            <person name="Sun H."/>
            <person name="Song D."/>
            <person name="Wagner Mackenzie B."/>
            <person name="Bermejo Martinez A."/>
            <person name="Todd J.D."/>
            <person name="Zhang X.H."/>
        </authorList>
    </citation>
    <scope>NUCLEOTIDE SEQUENCE</scope>
    <source>
        <strain evidence="5">AESS21</strain>
    </source>
</reference>